<organism evidence="1 2">
    <name type="scientific">Tagetes erecta</name>
    <name type="common">African marigold</name>
    <dbReference type="NCBI Taxonomy" id="13708"/>
    <lineage>
        <taxon>Eukaryota</taxon>
        <taxon>Viridiplantae</taxon>
        <taxon>Streptophyta</taxon>
        <taxon>Embryophyta</taxon>
        <taxon>Tracheophyta</taxon>
        <taxon>Spermatophyta</taxon>
        <taxon>Magnoliopsida</taxon>
        <taxon>eudicotyledons</taxon>
        <taxon>Gunneridae</taxon>
        <taxon>Pentapetalae</taxon>
        <taxon>asterids</taxon>
        <taxon>campanulids</taxon>
        <taxon>Asterales</taxon>
        <taxon>Asteraceae</taxon>
        <taxon>Asteroideae</taxon>
        <taxon>Heliantheae alliance</taxon>
        <taxon>Tageteae</taxon>
        <taxon>Tagetes</taxon>
    </lineage>
</organism>
<dbReference type="Proteomes" id="UP001229421">
    <property type="component" value="Unassembled WGS sequence"/>
</dbReference>
<dbReference type="AlphaFoldDB" id="A0AAD8JVE8"/>
<evidence type="ECO:0000313" key="2">
    <source>
        <dbReference type="Proteomes" id="UP001229421"/>
    </source>
</evidence>
<reference evidence="1" key="1">
    <citation type="journal article" date="2023" name="bioRxiv">
        <title>Improved chromosome-level genome assembly for marigold (Tagetes erecta).</title>
        <authorList>
            <person name="Jiang F."/>
            <person name="Yuan L."/>
            <person name="Wang S."/>
            <person name="Wang H."/>
            <person name="Xu D."/>
            <person name="Wang A."/>
            <person name="Fan W."/>
        </authorList>
    </citation>
    <scope>NUCLEOTIDE SEQUENCE</scope>
    <source>
        <strain evidence="1">WSJ</strain>
        <tissue evidence="1">Leaf</tissue>
    </source>
</reference>
<keyword evidence="2" id="KW-1185">Reference proteome</keyword>
<dbReference type="EMBL" id="JAUHHV010000010">
    <property type="protein sequence ID" value="KAK1411277.1"/>
    <property type="molecule type" value="Genomic_DNA"/>
</dbReference>
<accession>A0AAD8JVE8</accession>
<name>A0AAD8JVE8_TARER</name>
<evidence type="ECO:0000313" key="1">
    <source>
        <dbReference type="EMBL" id="KAK1411277.1"/>
    </source>
</evidence>
<gene>
    <name evidence="1" type="ORF">QVD17_37824</name>
</gene>
<comment type="caution">
    <text evidence="1">The sequence shown here is derived from an EMBL/GenBank/DDBJ whole genome shotgun (WGS) entry which is preliminary data.</text>
</comment>
<sequence>MIRRVAGSRSVKQGHEIYGCPLCPSSDCKFFIWKEDVDVMLSDKNKSLEWKIASLELDKMLMKKREQEFEKEDEV</sequence>
<protein>
    <submittedName>
        <fullName evidence="1">Uncharacterized protein</fullName>
    </submittedName>
</protein>
<proteinExistence type="predicted"/>